<dbReference type="PRINTS" id="PR00793">
    <property type="entry name" value="PROAMNOPTASE"/>
</dbReference>
<dbReference type="InterPro" id="IPR000073">
    <property type="entry name" value="AB_hydrolase_1"/>
</dbReference>
<evidence type="ECO:0000256" key="5">
    <source>
        <dbReference type="ARBA" id="ARBA00021843"/>
    </source>
</evidence>
<dbReference type="Proteomes" id="UP000321567">
    <property type="component" value="Unassembled WGS sequence"/>
</dbReference>
<dbReference type="Pfam" id="PF00561">
    <property type="entry name" value="Abhydrolase_1"/>
    <property type="match status" value="1"/>
</dbReference>
<keyword evidence="16" id="KW-1185">Reference proteome</keyword>
<evidence type="ECO:0000256" key="11">
    <source>
        <dbReference type="PIRNR" id="PIRNR006431"/>
    </source>
</evidence>
<reference evidence="15 16" key="1">
    <citation type="submission" date="2019-07" db="EMBL/GenBank/DDBJ databases">
        <title>Whole genome shotgun sequence of Rhodospirillum oryzae NBRC 107573.</title>
        <authorList>
            <person name="Hosoyama A."/>
            <person name="Uohara A."/>
            <person name="Ohji S."/>
            <person name="Ichikawa N."/>
        </authorList>
    </citation>
    <scope>NUCLEOTIDE SEQUENCE [LARGE SCALE GENOMIC DNA]</scope>
    <source>
        <strain evidence="15 16">NBRC 107573</strain>
    </source>
</reference>
<evidence type="ECO:0000256" key="8">
    <source>
        <dbReference type="ARBA" id="ARBA00022670"/>
    </source>
</evidence>
<comment type="catalytic activity">
    <reaction evidence="1 11 13">
        <text>Release of N-terminal proline from a peptide.</text>
        <dbReference type="EC" id="3.4.11.5"/>
    </reaction>
</comment>
<dbReference type="Gene3D" id="3.40.50.1820">
    <property type="entry name" value="alpha/beta hydrolase"/>
    <property type="match status" value="1"/>
</dbReference>
<evidence type="ECO:0000256" key="10">
    <source>
        <dbReference type="ARBA" id="ARBA00029605"/>
    </source>
</evidence>
<sequence length="347" mass="38759">MADARSRDMHNQDAMLFSNPLAPARGSGKGDHADLLADLYPATESRRTGRLRVGGPHVLHWEESGNPEGIPVLFVHGGPGAGTAPFCRRYFDPTRYRIILLDQRGAGRSRPFAELTDNTTADLIADLEILRVHLEVNQWLIFGGSWGSTLALAYGEAHPERCLGFILRGIFLFRAFEVDWFLRGMGRFFPEAAEAFMDHLPPEERDDPLEAYYHRLVHPDPTIHLPAARVWSAYEDACARLRPRPADEGDGRAALALARLECHYMRNHGFLREGQLLENIDRIAALPCTIVQGRYDVVCPPVSAWDLHRAWPGSRLIFVPDAGHSALEPGVRTALVQATRTFADRMG</sequence>
<feature type="domain" description="AB hydrolase-1" evidence="14">
    <location>
        <begin position="71"/>
        <end position="328"/>
    </location>
</feature>
<dbReference type="GO" id="GO:0004177">
    <property type="term" value="F:aminopeptidase activity"/>
    <property type="evidence" value="ECO:0007669"/>
    <property type="project" value="UniProtKB-UniRule"/>
</dbReference>
<proteinExistence type="inferred from homology"/>
<feature type="active site" description="Nucleophile" evidence="12">
    <location>
        <position position="145"/>
    </location>
</feature>
<dbReference type="PIRSF" id="PIRSF006431">
    <property type="entry name" value="Pept_S33"/>
    <property type="match status" value="1"/>
</dbReference>
<dbReference type="EMBL" id="BJZO01000014">
    <property type="protein sequence ID" value="GEO80683.1"/>
    <property type="molecule type" value="Genomic_DNA"/>
</dbReference>
<name>A0A512H5H2_9PROT</name>
<evidence type="ECO:0000256" key="9">
    <source>
        <dbReference type="ARBA" id="ARBA00022801"/>
    </source>
</evidence>
<keyword evidence="6 11" id="KW-0031">Aminopeptidase</keyword>
<dbReference type="InterPro" id="IPR002410">
    <property type="entry name" value="Peptidase_S33"/>
</dbReference>
<comment type="caution">
    <text evidence="15">The sequence shown here is derived from an EMBL/GenBank/DDBJ whole genome shotgun (WGS) entry which is preliminary data.</text>
</comment>
<organism evidence="15 16">
    <name type="scientific">Pararhodospirillum oryzae</name>
    <dbReference type="NCBI Taxonomy" id="478448"/>
    <lineage>
        <taxon>Bacteria</taxon>
        <taxon>Pseudomonadati</taxon>
        <taxon>Pseudomonadota</taxon>
        <taxon>Alphaproteobacteria</taxon>
        <taxon>Rhodospirillales</taxon>
        <taxon>Rhodospirillaceae</taxon>
        <taxon>Pararhodospirillum</taxon>
    </lineage>
</organism>
<comment type="similarity">
    <text evidence="3 11 13">Belongs to the peptidase S33 family.</text>
</comment>
<evidence type="ECO:0000313" key="16">
    <source>
        <dbReference type="Proteomes" id="UP000321567"/>
    </source>
</evidence>
<dbReference type="PANTHER" id="PTHR43722:SF1">
    <property type="entry name" value="PROLINE IMINOPEPTIDASE"/>
    <property type="match status" value="1"/>
</dbReference>
<evidence type="ECO:0000256" key="1">
    <source>
        <dbReference type="ARBA" id="ARBA00001585"/>
    </source>
</evidence>
<dbReference type="AlphaFoldDB" id="A0A512H5H2"/>
<dbReference type="SUPFAM" id="SSF53474">
    <property type="entry name" value="alpha/beta-Hydrolases"/>
    <property type="match status" value="1"/>
</dbReference>
<comment type="subcellular location">
    <subcellularLocation>
        <location evidence="2 11">Cytoplasm</location>
    </subcellularLocation>
</comment>
<evidence type="ECO:0000256" key="13">
    <source>
        <dbReference type="RuleBase" id="RU003421"/>
    </source>
</evidence>
<keyword evidence="7 11" id="KW-0963">Cytoplasm</keyword>
<dbReference type="NCBIfam" id="TIGR01249">
    <property type="entry name" value="pro_imino_pep_1"/>
    <property type="match status" value="1"/>
</dbReference>
<evidence type="ECO:0000256" key="7">
    <source>
        <dbReference type="ARBA" id="ARBA00022490"/>
    </source>
</evidence>
<feature type="active site" description="Proton donor" evidence="12">
    <location>
        <position position="296"/>
    </location>
</feature>
<dbReference type="GO" id="GO:0005737">
    <property type="term" value="C:cytoplasm"/>
    <property type="evidence" value="ECO:0007669"/>
    <property type="project" value="UniProtKB-SubCell"/>
</dbReference>
<dbReference type="InterPro" id="IPR029058">
    <property type="entry name" value="AB_hydrolase_fold"/>
</dbReference>
<evidence type="ECO:0000256" key="3">
    <source>
        <dbReference type="ARBA" id="ARBA00010088"/>
    </source>
</evidence>
<feature type="active site" description="Proton donor" evidence="12">
    <location>
        <position position="324"/>
    </location>
</feature>
<evidence type="ECO:0000256" key="4">
    <source>
        <dbReference type="ARBA" id="ARBA00012568"/>
    </source>
</evidence>
<keyword evidence="9 11" id="KW-0378">Hydrolase</keyword>
<dbReference type="GO" id="GO:0006508">
    <property type="term" value="P:proteolysis"/>
    <property type="evidence" value="ECO:0007669"/>
    <property type="project" value="UniProtKB-KW"/>
</dbReference>
<protein>
    <recommendedName>
        <fullName evidence="5 11">Proline iminopeptidase</fullName>
        <shortName evidence="11">PIP</shortName>
        <ecNumber evidence="4 11">3.4.11.5</ecNumber>
    </recommendedName>
    <alternativeName>
        <fullName evidence="10 11">Prolyl aminopeptidase</fullName>
    </alternativeName>
</protein>
<dbReference type="EC" id="3.4.11.5" evidence="4 11"/>
<accession>A0A512H5H2</accession>
<evidence type="ECO:0000259" key="14">
    <source>
        <dbReference type="Pfam" id="PF00561"/>
    </source>
</evidence>
<dbReference type="InterPro" id="IPR005944">
    <property type="entry name" value="Pro_iminopeptidase"/>
</dbReference>
<evidence type="ECO:0000256" key="2">
    <source>
        <dbReference type="ARBA" id="ARBA00004496"/>
    </source>
</evidence>
<evidence type="ECO:0000256" key="12">
    <source>
        <dbReference type="PIRSR" id="PIRSR006431-1"/>
    </source>
</evidence>
<evidence type="ECO:0000313" key="15">
    <source>
        <dbReference type="EMBL" id="GEO80683.1"/>
    </source>
</evidence>
<keyword evidence="8 11" id="KW-0645">Protease</keyword>
<gene>
    <name evidence="15" type="ORF">ROR02_08140</name>
</gene>
<dbReference type="PANTHER" id="PTHR43722">
    <property type="entry name" value="PROLINE IMINOPEPTIDASE"/>
    <property type="match status" value="1"/>
</dbReference>
<evidence type="ECO:0000256" key="6">
    <source>
        <dbReference type="ARBA" id="ARBA00022438"/>
    </source>
</evidence>